<dbReference type="Proteomes" id="UP000503540">
    <property type="component" value="Chromosome"/>
</dbReference>
<dbReference type="EMBL" id="CP046172">
    <property type="protein sequence ID" value="QIS10616.1"/>
    <property type="molecule type" value="Genomic_DNA"/>
</dbReference>
<evidence type="ECO:0000313" key="2">
    <source>
        <dbReference type="EMBL" id="QIS10616.1"/>
    </source>
</evidence>
<protein>
    <recommendedName>
        <fullName evidence="1">Restriction endonuclease type IV Mrr domain-containing protein</fullName>
    </recommendedName>
</protein>
<dbReference type="GO" id="GO:0009307">
    <property type="term" value="P:DNA restriction-modification system"/>
    <property type="evidence" value="ECO:0007669"/>
    <property type="project" value="InterPro"/>
</dbReference>
<keyword evidence="3" id="KW-1185">Reference proteome</keyword>
<gene>
    <name evidence="2" type="ORF">F5544_13640</name>
</gene>
<accession>A0A6G9YC30</accession>
<dbReference type="GO" id="GO:0003677">
    <property type="term" value="F:DNA binding"/>
    <property type="evidence" value="ECO:0007669"/>
    <property type="project" value="InterPro"/>
</dbReference>
<dbReference type="KEGG" id="nah:F5544_13640"/>
<evidence type="ECO:0000313" key="3">
    <source>
        <dbReference type="Proteomes" id="UP000503540"/>
    </source>
</evidence>
<reference evidence="2 3" key="1">
    <citation type="journal article" date="2019" name="ACS Chem. Biol.">
        <title>Identification and Mobilization of a Cryptic Antibiotic Biosynthesis Gene Locus from a Human-Pathogenic Nocardia Isolate.</title>
        <authorList>
            <person name="Herisse M."/>
            <person name="Ishida K."/>
            <person name="Porter J.L."/>
            <person name="Howden B."/>
            <person name="Hertweck C."/>
            <person name="Stinear T.P."/>
            <person name="Pidot S.J."/>
        </authorList>
    </citation>
    <scope>NUCLEOTIDE SEQUENCE [LARGE SCALE GENOMIC DNA]</scope>
    <source>
        <strain evidence="2 3">AUSMDU00012717</strain>
    </source>
</reference>
<dbReference type="InterPro" id="IPR007560">
    <property type="entry name" value="Restrct_endonuc_IV_Mrr"/>
</dbReference>
<name>A0A6G9YC30_9NOCA</name>
<evidence type="ECO:0000259" key="1">
    <source>
        <dbReference type="Pfam" id="PF04471"/>
    </source>
</evidence>
<dbReference type="InterPro" id="IPR011335">
    <property type="entry name" value="Restrct_endonuc-II-like"/>
</dbReference>
<dbReference type="RefSeq" id="WP_167473564.1">
    <property type="nucleotide sequence ID" value="NZ_CP046172.1"/>
</dbReference>
<dbReference type="SUPFAM" id="SSF52980">
    <property type="entry name" value="Restriction endonuclease-like"/>
    <property type="match status" value="1"/>
</dbReference>
<sequence>MSLDPNEVQRLLYAAETASDPDSQGKAYEALAAYLFECIPGCFVERNVSSYFATEQIDLGVGNEKHPNGLPTFPHVMLVECKYWNKPVDSSTLGYFINILANRAVETGILISNNGVTGSASRGTNAHALGIGAMARQIRILILTTAEIKSLTSTSDLIDLLRRRYLKAIMCGGLGVS</sequence>
<organism evidence="2 3">
    <name type="scientific">Nocardia arthritidis</name>
    <dbReference type="NCBI Taxonomy" id="228602"/>
    <lineage>
        <taxon>Bacteria</taxon>
        <taxon>Bacillati</taxon>
        <taxon>Actinomycetota</taxon>
        <taxon>Actinomycetes</taxon>
        <taxon>Mycobacteriales</taxon>
        <taxon>Nocardiaceae</taxon>
        <taxon>Nocardia</taxon>
    </lineage>
</organism>
<dbReference type="AlphaFoldDB" id="A0A6G9YC30"/>
<feature type="domain" description="Restriction endonuclease type IV Mrr" evidence="1">
    <location>
        <begin position="49"/>
        <end position="126"/>
    </location>
</feature>
<dbReference type="GO" id="GO:0004519">
    <property type="term" value="F:endonuclease activity"/>
    <property type="evidence" value="ECO:0007669"/>
    <property type="project" value="InterPro"/>
</dbReference>
<dbReference type="Pfam" id="PF04471">
    <property type="entry name" value="Mrr_cat"/>
    <property type="match status" value="1"/>
</dbReference>
<proteinExistence type="predicted"/>